<dbReference type="EC" id="4.6.1.16" evidence="2"/>
<sequence length="114" mass="13203">MEKMELEQKVKRVKIHLESLGFSVNDGIKYGLDLLAYTDDPSRVHSKYGVIISNGMTFQQLVAYQRICTSNNKTLLIALVNQFDIEYFECRRFPVKFRQDAISTSSEETEVRMS</sequence>
<dbReference type="GeneID" id="19881458"/>
<evidence type="ECO:0000256" key="4">
    <source>
        <dbReference type="ARBA" id="ARBA00023239"/>
    </source>
</evidence>
<comment type="similarity">
    <text evidence="1">Belongs to the tRNA-intron endonuclease family.</text>
</comment>
<feature type="domain" description="tRNA intron endonuclease catalytic" evidence="6">
    <location>
        <begin position="16"/>
        <end position="87"/>
    </location>
</feature>
<evidence type="ECO:0000256" key="3">
    <source>
        <dbReference type="ARBA" id="ARBA00022694"/>
    </source>
</evidence>
<dbReference type="InterPro" id="IPR036167">
    <property type="entry name" value="tRNA_intron_Endo_cat-like_sf"/>
</dbReference>
<dbReference type="GO" id="GO:0005634">
    <property type="term" value="C:nucleus"/>
    <property type="evidence" value="ECO:0007669"/>
    <property type="project" value="UniProtKB-ARBA"/>
</dbReference>
<dbReference type="Gene3D" id="3.40.1350.10">
    <property type="match status" value="1"/>
</dbReference>
<dbReference type="AlphaFoldDB" id="L2GMQ5"/>
<dbReference type="Pfam" id="PF01974">
    <property type="entry name" value="tRNA_int_endo"/>
    <property type="match status" value="1"/>
</dbReference>
<dbReference type="PANTHER" id="PTHR13070:SF0">
    <property type="entry name" value="TRNA-SPLICING ENDONUCLEASE SUBUNIT SEN34"/>
    <property type="match status" value="1"/>
</dbReference>
<dbReference type="VEuPathDB" id="MicrosporidiaDB:VICG_00742"/>
<dbReference type="GO" id="GO:0000213">
    <property type="term" value="F:tRNA-intron lyase activity"/>
    <property type="evidence" value="ECO:0007669"/>
    <property type="project" value="UniProtKB-EC"/>
</dbReference>
<dbReference type="GO" id="GO:0003676">
    <property type="term" value="F:nucleic acid binding"/>
    <property type="evidence" value="ECO:0007669"/>
    <property type="project" value="InterPro"/>
</dbReference>
<evidence type="ECO:0000313" key="7">
    <source>
        <dbReference type="EMBL" id="ELA42101.1"/>
    </source>
</evidence>
<dbReference type="Proteomes" id="UP000011082">
    <property type="component" value="Unassembled WGS sequence"/>
</dbReference>
<gene>
    <name evidence="7" type="ORF">VICG_00742</name>
</gene>
<reference evidence="8" key="1">
    <citation type="submission" date="2011-05" db="EMBL/GenBank/DDBJ databases">
        <title>The genome sequence of Vittaforma corneae strain ATCC 50505.</title>
        <authorList>
            <consortium name="The Broad Institute Genome Sequencing Platform"/>
            <person name="Cuomo C."/>
            <person name="Didier E."/>
            <person name="Bowers L."/>
            <person name="Young S.K."/>
            <person name="Zeng Q."/>
            <person name="Gargeya S."/>
            <person name="Fitzgerald M."/>
            <person name="Haas B."/>
            <person name="Abouelleil A."/>
            <person name="Alvarado L."/>
            <person name="Arachchi H.M."/>
            <person name="Berlin A."/>
            <person name="Chapman S.B."/>
            <person name="Gearin G."/>
            <person name="Goldberg J."/>
            <person name="Griggs A."/>
            <person name="Gujja S."/>
            <person name="Hansen M."/>
            <person name="Heiman D."/>
            <person name="Howarth C."/>
            <person name="Larimer J."/>
            <person name="Lui A."/>
            <person name="MacDonald P.J.P."/>
            <person name="McCowen C."/>
            <person name="Montmayeur A."/>
            <person name="Murphy C."/>
            <person name="Neiman D."/>
            <person name="Pearson M."/>
            <person name="Priest M."/>
            <person name="Roberts A."/>
            <person name="Saif S."/>
            <person name="Shea T."/>
            <person name="Sisk P."/>
            <person name="Stolte C."/>
            <person name="Sykes S."/>
            <person name="Wortman J."/>
            <person name="Nusbaum C."/>
            <person name="Birren B."/>
        </authorList>
    </citation>
    <scope>NUCLEOTIDE SEQUENCE [LARGE SCALE GENOMIC DNA]</scope>
    <source>
        <strain evidence="8">ATCC 50505</strain>
    </source>
</reference>
<dbReference type="PANTHER" id="PTHR13070">
    <property type="entry name" value="TRNA-SPLICING ENDONUCLEASE SUBUNIT SEN34-RELATED"/>
    <property type="match status" value="1"/>
</dbReference>
<proteinExistence type="inferred from homology"/>
<dbReference type="STRING" id="993615.L2GMQ5"/>
<dbReference type="EMBL" id="JH370134">
    <property type="protein sequence ID" value="ELA42101.1"/>
    <property type="molecule type" value="Genomic_DNA"/>
</dbReference>
<dbReference type="OrthoDB" id="48041at2759"/>
<name>L2GMQ5_VITCO</name>
<keyword evidence="3" id="KW-0819">tRNA processing</keyword>
<keyword evidence="8" id="KW-1185">Reference proteome</keyword>
<evidence type="ECO:0000259" key="6">
    <source>
        <dbReference type="Pfam" id="PF01974"/>
    </source>
</evidence>
<keyword evidence="4" id="KW-0456">Lyase</keyword>
<organism evidence="7 8">
    <name type="scientific">Vittaforma corneae (strain ATCC 50505)</name>
    <name type="common">Microsporidian parasite</name>
    <name type="synonym">Nosema corneum</name>
    <dbReference type="NCBI Taxonomy" id="993615"/>
    <lineage>
        <taxon>Eukaryota</taxon>
        <taxon>Fungi</taxon>
        <taxon>Fungi incertae sedis</taxon>
        <taxon>Microsporidia</taxon>
        <taxon>Nosematidae</taxon>
        <taxon>Vittaforma</taxon>
    </lineage>
</organism>
<dbReference type="SUPFAM" id="SSF53032">
    <property type="entry name" value="tRNA-intron endonuclease catalytic domain-like"/>
    <property type="match status" value="1"/>
</dbReference>
<dbReference type="GO" id="GO:0000379">
    <property type="term" value="P:tRNA-type intron splice site recognition and cleavage"/>
    <property type="evidence" value="ECO:0007669"/>
    <property type="project" value="TreeGrafter"/>
</dbReference>
<dbReference type="InterPro" id="IPR011856">
    <property type="entry name" value="tRNA_endonuc-like_dom_sf"/>
</dbReference>
<dbReference type="InterPro" id="IPR006677">
    <property type="entry name" value="tRNA_intron_Endonuc_cat-like"/>
</dbReference>
<dbReference type="CDD" id="cd22363">
    <property type="entry name" value="tRNA-intron_lyase_C"/>
    <property type="match status" value="1"/>
</dbReference>
<accession>L2GMQ5</accession>
<evidence type="ECO:0000313" key="8">
    <source>
        <dbReference type="Proteomes" id="UP000011082"/>
    </source>
</evidence>
<evidence type="ECO:0000256" key="2">
    <source>
        <dbReference type="ARBA" id="ARBA00012573"/>
    </source>
</evidence>
<dbReference type="InParanoid" id="L2GMQ5"/>
<protein>
    <recommendedName>
        <fullName evidence="2">tRNA-intron lyase</fullName>
        <ecNumber evidence="2">4.6.1.16</ecNumber>
    </recommendedName>
</protein>
<evidence type="ECO:0000256" key="5">
    <source>
        <dbReference type="ARBA" id="ARBA00034031"/>
    </source>
</evidence>
<dbReference type="RefSeq" id="XP_007604193.1">
    <property type="nucleotide sequence ID" value="XM_007604131.1"/>
</dbReference>
<evidence type="ECO:0000256" key="1">
    <source>
        <dbReference type="ARBA" id="ARBA00008078"/>
    </source>
</evidence>
<dbReference type="HOGENOM" id="CLU_177208_0_0_1"/>
<comment type="catalytic activity">
    <reaction evidence="5">
        <text>pretRNA = a 3'-half-tRNA molecule with a 5'-OH end + a 5'-half-tRNA molecule with a 2',3'-cyclic phosphate end + an intron with a 2',3'-cyclic phosphate and a 5'-hydroxyl terminus.</text>
        <dbReference type="EC" id="4.6.1.16"/>
    </reaction>
</comment>